<evidence type="ECO:0000313" key="3">
    <source>
        <dbReference type="Proteomes" id="UP000279236"/>
    </source>
</evidence>
<protein>
    <recommendedName>
        <fullName evidence="1">PSP proline-rich domain-containing protein</fullName>
    </recommendedName>
</protein>
<keyword evidence="3" id="KW-1185">Reference proteome</keyword>
<feature type="non-terminal residue" evidence="2">
    <location>
        <position position="1"/>
    </location>
</feature>
<dbReference type="Proteomes" id="UP000279236">
    <property type="component" value="Unassembled WGS sequence"/>
</dbReference>
<comment type="caution">
    <text evidence="2">The sequence shown here is derived from an EMBL/GenBank/DDBJ whole genome shotgun (WGS) entry which is preliminary data.</text>
</comment>
<reference evidence="2 3" key="1">
    <citation type="submission" date="2018-11" db="EMBL/GenBank/DDBJ databases">
        <title>Genome sequence of Apiotrichum porosum DSM 27194.</title>
        <authorList>
            <person name="Aliyu H."/>
            <person name="Gorte O."/>
            <person name="Ochsenreither K."/>
        </authorList>
    </citation>
    <scope>NUCLEOTIDE SEQUENCE [LARGE SCALE GENOMIC DNA]</scope>
    <source>
        <strain evidence="2 3">DSM 27194</strain>
    </source>
</reference>
<dbReference type="InterPro" id="IPR006568">
    <property type="entry name" value="PSP_pro-rich"/>
</dbReference>
<feature type="domain" description="PSP proline-rich" evidence="1">
    <location>
        <begin position="4"/>
        <end position="50"/>
    </location>
</feature>
<accession>A0A427XVA9</accession>
<dbReference type="AlphaFoldDB" id="A0A427XVA9"/>
<organism evidence="2 3">
    <name type="scientific">Apiotrichum porosum</name>
    <dbReference type="NCBI Taxonomy" id="105984"/>
    <lineage>
        <taxon>Eukaryota</taxon>
        <taxon>Fungi</taxon>
        <taxon>Dikarya</taxon>
        <taxon>Basidiomycota</taxon>
        <taxon>Agaricomycotina</taxon>
        <taxon>Tremellomycetes</taxon>
        <taxon>Trichosporonales</taxon>
        <taxon>Trichosporonaceae</taxon>
        <taxon>Apiotrichum</taxon>
    </lineage>
</organism>
<proteinExistence type="predicted"/>
<sequence>AFTPGRVSLALADALTCHVSKQNQLEIKRDRDWPWIYDMLDWGYPSGWVSTKAR</sequence>
<gene>
    <name evidence="2" type="ORF">EHS24_007789</name>
</gene>
<dbReference type="EMBL" id="RSCE01000005">
    <property type="protein sequence ID" value="RSH82794.1"/>
    <property type="molecule type" value="Genomic_DNA"/>
</dbReference>
<evidence type="ECO:0000313" key="2">
    <source>
        <dbReference type="EMBL" id="RSH82794.1"/>
    </source>
</evidence>
<name>A0A427XVA9_9TREE</name>
<dbReference type="GeneID" id="39592332"/>
<dbReference type="RefSeq" id="XP_028477026.1">
    <property type="nucleotide sequence ID" value="XM_028623133.1"/>
</dbReference>
<dbReference type="OrthoDB" id="8026949at2759"/>
<evidence type="ECO:0000259" key="1">
    <source>
        <dbReference type="Pfam" id="PF04046"/>
    </source>
</evidence>
<dbReference type="Pfam" id="PF04046">
    <property type="entry name" value="PSP"/>
    <property type="match status" value="1"/>
</dbReference>